<comment type="caution">
    <text evidence="3">The sequence shown here is derived from an EMBL/GenBank/DDBJ whole genome shotgun (WGS) entry which is preliminary data.</text>
</comment>
<dbReference type="PANTHER" id="PTHR33178">
    <property type="match status" value="1"/>
</dbReference>
<name>A0A419SM51_9BACL</name>
<dbReference type="InterPro" id="IPR044662">
    <property type="entry name" value="HS1/DABB1-like"/>
</dbReference>
<evidence type="ECO:0000256" key="1">
    <source>
        <dbReference type="ARBA" id="ARBA00011738"/>
    </source>
</evidence>
<dbReference type="InterPro" id="IPR011008">
    <property type="entry name" value="Dimeric_a/b-barrel"/>
</dbReference>
<dbReference type="PROSITE" id="PS51502">
    <property type="entry name" value="S_R_A_B_BARREL"/>
    <property type="match status" value="1"/>
</dbReference>
<keyword evidence="4" id="KW-1185">Reference proteome</keyword>
<comment type="subunit">
    <text evidence="1">Homodimer.</text>
</comment>
<dbReference type="InterPro" id="IPR013097">
    <property type="entry name" value="Dabb"/>
</dbReference>
<dbReference type="SUPFAM" id="SSF54909">
    <property type="entry name" value="Dimeric alpha+beta barrel"/>
    <property type="match status" value="1"/>
</dbReference>
<dbReference type="Proteomes" id="UP000284219">
    <property type="component" value="Unassembled WGS sequence"/>
</dbReference>
<dbReference type="Pfam" id="PF07876">
    <property type="entry name" value="Dabb"/>
    <property type="match status" value="1"/>
</dbReference>
<accession>A0A419SM51</accession>
<feature type="domain" description="Stress-response A/B barrel" evidence="2">
    <location>
        <begin position="2"/>
        <end position="95"/>
    </location>
</feature>
<organism evidence="3 4">
    <name type="scientific">Ammoniphilus oxalaticus</name>
    <dbReference type="NCBI Taxonomy" id="66863"/>
    <lineage>
        <taxon>Bacteria</taxon>
        <taxon>Bacillati</taxon>
        <taxon>Bacillota</taxon>
        <taxon>Bacilli</taxon>
        <taxon>Bacillales</taxon>
        <taxon>Paenibacillaceae</taxon>
        <taxon>Aneurinibacillus group</taxon>
        <taxon>Ammoniphilus</taxon>
    </lineage>
</organism>
<dbReference type="AlphaFoldDB" id="A0A419SM51"/>
<dbReference type="RefSeq" id="WP_120188881.1">
    <property type="nucleotide sequence ID" value="NZ_MCHY01000007.1"/>
</dbReference>
<dbReference type="SMART" id="SM00886">
    <property type="entry name" value="Dabb"/>
    <property type="match status" value="1"/>
</dbReference>
<dbReference type="OrthoDB" id="9808130at2"/>
<dbReference type="Gene3D" id="3.30.70.100">
    <property type="match status" value="1"/>
</dbReference>
<proteinExistence type="predicted"/>
<sequence>MINRVVLLKFSDKTTEEQYQEVITRFKALESQLPGIAEIHAGRNVSKRNQEYQLILNVRFSDQNALETYEASAEHGAVAAYIKEVGRLDSIGVDFVI</sequence>
<dbReference type="PANTHER" id="PTHR33178:SF10">
    <property type="entry name" value="STRESS-RESPONSE A_B BARREL DOMAIN-CONTAINING PROTEIN"/>
    <property type="match status" value="1"/>
</dbReference>
<reference evidence="3 4" key="1">
    <citation type="submission" date="2016-08" db="EMBL/GenBank/DDBJ databases">
        <title>Novel Firmicute Genomes.</title>
        <authorList>
            <person name="Poppleton D.I."/>
            <person name="Gribaldo S."/>
        </authorList>
    </citation>
    <scope>NUCLEOTIDE SEQUENCE [LARGE SCALE GENOMIC DNA]</scope>
    <source>
        <strain evidence="3 4">RAOx-1</strain>
    </source>
</reference>
<evidence type="ECO:0000259" key="2">
    <source>
        <dbReference type="PROSITE" id="PS51502"/>
    </source>
</evidence>
<dbReference type="EMBL" id="MCHY01000007">
    <property type="protein sequence ID" value="RKD25062.1"/>
    <property type="molecule type" value="Genomic_DNA"/>
</dbReference>
<protein>
    <submittedName>
        <fullName evidence="3">Stress protein</fullName>
    </submittedName>
</protein>
<gene>
    <name evidence="3" type="ORF">BEP19_04365</name>
</gene>
<evidence type="ECO:0000313" key="3">
    <source>
        <dbReference type="EMBL" id="RKD25062.1"/>
    </source>
</evidence>
<evidence type="ECO:0000313" key="4">
    <source>
        <dbReference type="Proteomes" id="UP000284219"/>
    </source>
</evidence>